<evidence type="ECO:0000313" key="2">
    <source>
        <dbReference type="Proteomes" id="UP001233999"/>
    </source>
</evidence>
<reference evidence="1" key="2">
    <citation type="submission" date="2023-05" db="EMBL/GenBank/DDBJ databases">
        <authorList>
            <person name="Fouks B."/>
        </authorList>
    </citation>
    <scope>NUCLEOTIDE SEQUENCE</scope>
    <source>
        <strain evidence="1">Stay&amp;Tobe</strain>
        <tissue evidence="1">Testes</tissue>
    </source>
</reference>
<accession>A0AAD8EGV5</accession>
<dbReference type="EMBL" id="JASPKZ010004561">
    <property type="protein sequence ID" value="KAJ9590095.1"/>
    <property type="molecule type" value="Genomic_DNA"/>
</dbReference>
<sequence>MAMQQGHCHESLVEAYGEMILPYRTARTHTAHPVADLYHRWEWQVIYHLLHSLDLSPCDYDLVPKMKETLRDFRLQTVTEILLALRWSVRNINTTGAATGILRLVSMNALDRKSRSLPVLC</sequence>
<protein>
    <submittedName>
        <fullName evidence="1">Uncharacterized protein</fullName>
    </submittedName>
</protein>
<dbReference type="Gene3D" id="3.30.420.10">
    <property type="entry name" value="Ribonuclease H-like superfamily/Ribonuclease H"/>
    <property type="match status" value="1"/>
</dbReference>
<evidence type="ECO:0000313" key="1">
    <source>
        <dbReference type="EMBL" id="KAJ9590095.1"/>
    </source>
</evidence>
<dbReference type="GO" id="GO:0003676">
    <property type="term" value="F:nucleic acid binding"/>
    <property type="evidence" value="ECO:0007669"/>
    <property type="project" value="InterPro"/>
</dbReference>
<comment type="caution">
    <text evidence="1">The sequence shown here is derived from an EMBL/GenBank/DDBJ whole genome shotgun (WGS) entry which is preliminary data.</text>
</comment>
<name>A0AAD8EGV5_DIPPU</name>
<reference evidence="1" key="1">
    <citation type="journal article" date="2023" name="IScience">
        <title>Live-bearing cockroach genome reveals convergent evolutionary mechanisms linked to viviparity in insects and beyond.</title>
        <authorList>
            <person name="Fouks B."/>
            <person name="Harrison M.C."/>
            <person name="Mikhailova A.A."/>
            <person name="Marchal E."/>
            <person name="English S."/>
            <person name="Carruthers M."/>
            <person name="Jennings E.C."/>
            <person name="Chiamaka E.L."/>
            <person name="Frigard R.A."/>
            <person name="Pippel M."/>
            <person name="Attardo G.M."/>
            <person name="Benoit J.B."/>
            <person name="Bornberg-Bauer E."/>
            <person name="Tobe S.S."/>
        </authorList>
    </citation>
    <scope>NUCLEOTIDE SEQUENCE</scope>
    <source>
        <strain evidence="1">Stay&amp;Tobe</strain>
    </source>
</reference>
<organism evidence="1 2">
    <name type="scientific">Diploptera punctata</name>
    <name type="common">Pacific beetle cockroach</name>
    <dbReference type="NCBI Taxonomy" id="6984"/>
    <lineage>
        <taxon>Eukaryota</taxon>
        <taxon>Metazoa</taxon>
        <taxon>Ecdysozoa</taxon>
        <taxon>Arthropoda</taxon>
        <taxon>Hexapoda</taxon>
        <taxon>Insecta</taxon>
        <taxon>Pterygota</taxon>
        <taxon>Neoptera</taxon>
        <taxon>Polyneoptera</taxon>
        <taxon>Dictyoptera</taxon>
        <taxon>Blattodea</taxon>
        <taxon>Blaberoidea</taxon>
        <taxon>Blaberidae</taxon>
        <taxon>Diplopterinae</taxon>
        <taxon>Diploptera</taxon>
    </lineage>
</organism>
<dbReference type="AlphaFoldDB" id="A0AAD8EGV5"/>
<keyword evidence="2" id="KW-1185">Reference proteome</keyword>
<gene>
    <name evidence="1" type="ORF">L9F63_016774</name>
</gene>
<proteinExistence type="predicted"/>
<dbReference type="InterPro" id="IPR036397">
    <property type="entry name" value="RNaseH_sf"/>
</dbReference>
<dbReference type="Proteomes" id="UP001233999">
    <property type="component" value="Unassembled WGS sequence"/>
</dbReference>